<dbReference type="AlphaFoldDB" id="A0A166BAG2"/>
<dbReference type="Proteomes" id="UP000077266">
    <property type="component" value="Unassembled WGS sequence"/>
</dbReference>
<sequence>MPGVWPEPWPVEEPANEEAILQAYLDALPPHEFQRLLESFEEMGPLPGLDAASFDIPPDAAEFEAFENQANTDPELEVTQGSSTSA</sequence>
<reference evidence="2 3" key="1">
    <citation type="journal article" date="2016" name="Mol. Biol. Evol.">
        <title>Comparative Genomics of Early-Diverging Mushroom-Forming Fungi Provides Insights into the Origins of Lignocellulose Decay Capabilities.</title>
        <authorList>
            <person name="Nagy L.G."/>
            <person name="Riley R."/>
            <person name="Tritt A."/>
            <person name="Adam C."/>
            <person name="Daum C."/>
            <person name="Floudas D."/>
            <person name="Sun H."/>
            <person name="Yadav J.S."/>
            <person name="Pangilinan J."/>
            <person name="Larsson K.H."/>
            <person name="Matsuura K."/>
            <person name="Barry K."/>
            <person name="Labutti K."/>
            <person name="Kuo R."/>
            <person name="Ohm R.A."/>
            <person name="Bhattacharya S.S."/>
            <person name="Shirouzu T."/>
            <person name="Yoshinaga Y."/>
            <person name="Martin F.M."/>
            <person name="Grigoriev I.V."/>
            <person name="Hibbett D.S."/>
        </authorList>
    </citation>
    <scope>NUCLEOTIDE SEQUENCE [LARGE SCALE GENOMIC DNA]</scope>
    <source>
        <strain evidence="2 3">HHB12029</strain>
    </source>
</reference>
<protein>
    <submittedName>
        <fullName evidence="2">Uncharacterized protein</fullName>
    </submittedName>
</protein>
<gene>
    <name evidence="2" type="ORF">EXIGLDRAFT_725356</name>
</gene>
<accession>A0A166BAG2</accession>
<evidence type="ECO:0000313" key="2">
    <source>
        <dbReference type="EMBL" id="KZV99399.1"/>
    </source>
</evidence>
<keyword evidence="3" id="KW-1185">Reference proteome</keyword>
<organism evidence="2 3">
    <name type="scientific">Exidia glandulosa HHB12029</name>
    <dbReference type="NCBI Taxonomy" id="1314781"/>
    <lineage>
        <taxon>Eukaryota</taxon>
        <taxon>Fungi</taxon>
        <taxon>Dikarya</taxon>
        <taxon>Basidiomycota</taxon>
        <taxon>Agaricomycotina</taxon>
        <taxon>Agaricomycetes</taxon>
        <taxon>Auriculariales</taxon>
        <taxon>Exidiaceae</taxon>
        <taxon>Exidia</taxon>
    </lineage>
</organism>
<proteinExistence type="predicted"/>
<name>A0A166BAG2_EXIGL</name>
<feature type="region of interest" description="Disordered" evidence="1">
    <location>
        <begin position="67"/>
        <end position="86"/>
    </location>
</feature>
<evidence type="ECO:0000313" key="3">
    <source>
        <dbReference type="Proteomes" id="UP000077266"/>
    </source>
</evidence>
<evidence type="ECO:0000256" key="1">
    <source>
        <dbReference type="SAM" id="MobiDB-lite"/>
    </source>
</evidence>
<dbReference type="EMBL" id="KV425910">
    <property type="protein sequence ID" value="KZV99399.1"/>
    <property type="molecule type" value="Genomic_DNA"/>
</dbReference>
<dbReference type="InParanoid" id="A0A166BAG2"/>